<reference evidence="3" key="1">
    <citation type="submission" date="2020-10" db="EMBL/GenBank/DDBJ databases">
        <title>Dehalococcoides mccartyi of a TCE/Cr reducing biochatode.</title>
        <authorList>
            <person name="Matturro B."/>
        </authorList>
    </citation>
    <scope>NUCLEOTIDE SEQUENCE</scope>
    <source>
        <strain evidence="3">Bin2</strain>
    </source>
</reference>
<evidence type="ECO:0000313" key="3">
    <source>
        <dbReference type="EMBL" id="MBF4474528.1"/>
    </source>
</evidence>
<proteinExistence type="predicted"/>
<keyword evidence="1" id="KW-0472">Membrane</keyword>
<feature type="transmembrane region" description="Helical" evidence="1">
    <location>
        <begin position="52"/>
        <end position="71"/>
    </location>
</feature>
<accession>A0A843AKU1</accession>
<feature type="domain" description="Zinc-ribbon" evidence="2">
    <location>
        <begin position="4"/>
        <end position="26"/>
    </location>
</feature>
<protein>
    <submittedName>
        <fullName evidence="3">Zinc-ribbon domain-containing protein</fullName>
    </submittedName>
</protein>
<dbReference type="Pfam" id="PF13240">
    <property type="entry name" value="Zn_Ribbon_1"/>
    <property type="match status" value="1"/>
</dbReference>
<evidence type="ECO:0000259" key="2">
    <source>
        <dbReference type="Pfam" id="PF13240"/>
    </source>
</evidence>
<sequence>MNNFCKNCGTKLEGNEQHCPECGTPLNGVPEETLKYYENEEKRAKTSKWFKNSALFLIGAIIFLFVLAWAMSMSYR</sequence>
<keyword evidence="1" id="KW-0812">Transmembrane</keyword>
<evidence type="ECO:0000313" key="4">
    <source>
        <dbReference type="Proteomes" id="UP000606900"/>
    </source>
</evidence>
<gene>
    <name evidence="3" type="ORF">ISP06_03525</name>
</gene>
<evidence type="ECO:0000256" key="1">
    <source>
        <dbReference type="SAM" id="Phobius"/>
    </source>
</evidence>
<name>A0A843AKU1_METFO</name>
<organism evidence="3 4">
    <name type="scientific">Methanobacterium formicicum</name>
    <dbReference type="NCBI Taxonomy" id="2162"/>
    <lineage>
        <taxon>Archaea</taxon>
        <taxon>Methanobacteriati</taxon>
        <taxon>Methanobacteriota</taxon>
        <taxon>Methanomada group</taxon>
        <taxon>Methanobacteria</taxon>
        <taxon>Methanobacteriales</taxon>
        <taxon>Methanobacteriaceae</taxon>
        <taxon>Methanobacterium</taxon>
    </lineage>
</organism>
<keyword evidence="1" id="KW-1133">Transmembrane helix</keyword>
<dbReference type="AlphaFoldDB" id="A0A843AKU1"/>
<dbReference type="Proteomes" id="UP000606900">
    <property type="component" value="Unassembled WGS sequence"/>
</dbReference>
<comment type="caution">
    <text evidence="3">The sequence shown here is derived from an EMBL/GenBank/DDBJ whole genome shotgun (WGS) entry which is preliminary data.</text>
</comment>
<dbReference type="RefSeq" id="WP_276698530.1">
    <property type="nucleotide sequence ID" value="NZ_JADIIL010000014.1"/>
</dbReference>
<dbReference type="InterPro" id="IPR026870">
    <property type="entry name" value="Zinc_ribbon_dom"/>
</dbReference>
<dbReference type="EMBL" id="JADIIL010000014">
    <property type="protein sequence ID" value="MBF4474528.1"/>
    <property type="molecule type" value="Genomic_DNA"/>
</dbReference>